<organism evidence="2 3">
    <name type="scientific">Streptococcus pneumoniae</name>
    <dbReference type="NCBI Taxonomy" id="1313"/>
    <lineage>
        <taxon>Bacteria</taxon>
        <taxon>Bacillati</taxon>
        <taxon>Bacillota</taxon>
        <taxon>Bacilli</taxon>
        <taxon>Lactobacillales</taxon>
        <taxon>Streptococcaceae</taxon>
        <taxon>Streptococcus</taxon>
    </lineage>
</organism>
<sequence length="149" mass="17425">HHGTTDLFSALETYRKVFLPNTSNNDWFKKQTKAFIVEEKSTIAEVKAKQKQAGTKYSIGVYDRITSNTWKYRNMVLPLLTLPERSVFVISTLSSLGFGAYDRYRNSEHKAGKDLNTFVEENASETAKRQRDHYDYWYRILDDNAREKL</sequence>
<evidence type="ECO:0000313" key="2">
    <source>
        <dbReference type="EMBL" id="MTV44433.1"/>
    </source>
</evidence>
<dbReference type="InterPro" id="IPR011505">
    <property type="entry name" value="Peptidase_M26_C_dom"/>
</dbReference>
<evidence type="ECO:0000313" key="3">
    <source>
        <dbReference type="Proteomes" id="UP000467349"/>
    </source>
</evidence>
<gene>
    <name evidence="2" type="ORF">GM545_12855</name>
</gene>
<proteinExistence type="predicted"/>
<feature type="domain" description="Peptidase M26 C-terminal" evidence="1">
    <location>
        <begin position="2"/>
        <end position="149"/>
    </location>
</feature>
<dbReference type="Pfam" id="PF07580">
    <property type="entry name" value="Peptidase_M26_C"/>
    <property type="match status" value="1"/>
</dbReference>
<dbReference type="RefSeq" id="WP_155474342.1">
    <property type="nucleotide sequence ID" value="NZ_WNHU01000343.1"/>
</dbReference>
<dbReference type="GO" id="GO:0004222">
    <property type="term" value="F:metalloendopeptidase activity"/>
    <property type="evidence" value="ECO:0007669"/>
    <property type="project" value="InterPro"/>
</dbReference>
<reference evidence="2 3" key="1">
    <citation type="submission" date="2019-11" db="EMBL/GenBank/DDBJ databases">
        <title>Growth characteristics of pneumococcus vary with the chemical composition of the capsule and with environmental conditions.</title>
        <authorList>
            <person name="Tothpal A."/>
            <person name="Desobry K."/>
            <person name="Joshi S."/>
            <person name="Wyllie A.L."/>
            <person name="Weinberger D.M."/>
        </authorList>
    </citation>
    <scope>NUCLEOTIDE SEQUENCE [LARGE SCALE GENOMIC DNA]</scope>
    <source>
        <strain evidence="3">pnumococcus09N</strain>
    </source>
</reference>
<dbReference type="EMBL" id="WNHU01000343">
    <property type="protein sequence ID" value="MTV44433.1"/>
    <property type="molecule type" value="Genomic_DNA"/>
</dbReference>
<dbReference type="AlphaFoldDB" id="A0A7X3BYW2"/>
<evidence type="ECO:0000259" key="1">
    <source>
        <dbReference type="Pfam" id="PF07580"/>
    </source>
</evidence>
<feature type="non-terminal residue" evidence="2">
    <location>
        <position position="149"/>
    </location>
</feature>
<name>A0A7X3BYW2_STREE</name>
<feature type="non-terminal residue" evidence="2">
    <location>
        <position position="1"/>
    </location>
</feature>
<protein>
    <recommendedName>
        <fullName evidence="1">Peptidase M26 C-terminal domain-containing protein</fullName>
    </recommendedName>
</protein>
<dbReference type="Proteomes" id="UP000467349">
    <property type="component" value="Unassembled WGS sequence"/>
</dbReference>
<comment type="caution">
    <text evidence="2">The sequence shown here is derived from an EMBL/GenBank/DDBJ whole genome shotgun (WGS) entry which is preliminary data.</text>
</comment>
<dbReference type="GO" id="GO:0005576">
    <property type="term" value="C:extracellular region"/>
    <property type="evidence" value="ECO:0007669"/>
    <property type="project" value="InterPro"/>
</dbReference>
<dbReference type="GO" id="GO:0008270">
    <property type="term" value="F:zinc ion binding"/>
    <property type="evidence" value="ECO:0007669"/>
    <property type="project" value="InterPro"/>
</dbReference>
<accession>A0A7X3BYW2</accession>